<dbReference type="NCBIfam" id="NF005559">
    <property type="entry name" value="PRK07231.1"/>
    <property type="match status" value="1"/>
</dbReference>
<dbReference type="PANTHER" id="PTHR43975:SF2">
    <property type="entry name" value="EG:BACR7A4.14 PROTEIN-RELATED"/>
    <property type="match status" value="1"/>
</dbReference>
<dbReference type="CDD" id="cd05233">
    <property type="entry name" value="SDR_c"/>
    <property type="match status" value="1"/>
</dbReference>
<sequence length="246" mass="24872">MELRLDGRVALVTGASSGLGAAIARQLAASGARVAAVGRDQDRLGKVTGEIGAAAVGLTADLREAGAPERIVDECVAAFGTVDILVHAAGLGEAAPFERSLDALDRMWSVNLRAPYVLTQAALPHVRGGGSVVFLSSVAGIVACPQSTAYGTVKGAVENLTRCLAVEEAPHGVRVNAVAPGTVRTPLSEAGPLADPAGEKFLTDRTPLGRIAGVGDVSSAVLYLVSDAAAYVTGHSLVVDGGWTAQ</sequence>
<dbReference type="Proteomes" id="UP000243542">
    <property type="component" value="Unassembled WGS sequence"/>
</dbReference>
<dbReference type="PRINTS" id="PR00080">
    <property type="entry name" value="SDRFAMILY"/>
</dbReference>
<reference evidence="3 4" key="1">
    <citation type="submission" date="2017-10" db="EMBL/GenBank/DDBJ databases">
        <title>Sequencing the genomes of 1000 actinobacteria strains.</title>
        <authorList>
            <person name="Klenk H.-P."/>
        </authorList>
    </citation>
    <scope>NUCLEOTIDE SEQUENCE [LARGE SCALE GENOMIC DNA]</scope>
    <source>
        <strain evidence="3 4">DSM 46092</strain>
    </source>
</reference>
<name>A0A2A9G1D1_9PSEU</name>
<accession>A0A2A9G1D1</accession>
<dbReference type="SUPFAM" id="SSF51735">
    <property type="entry name" value="NAD(P)-binding Rossmann-fold domains"/>
    <property type="match status" value="1"/>
</dbReference>
<dbReference type="AlphaFoldDB" id="A0A2A9G1D1"/>
<dbReference type="GO" id="GO:0016491">
    <property type="term" value="F:oxidoreductase activity"/>
    <property type="evidence" value="ECO:0007669"/>
    <property type="project" value="UniProtKB-KW"/>
</dbReference>
<dbReference type="PANTHER" id="PTHR43975">
    <property type="entry name" value="ZGC:101858"/>
    <property type="match status" value="1"/>
</dbReference>
<dbReference type="InterPro" id="IPR002347">
    <property type="entry name" value="SDR_fam"/>
</dbReference>
<organism evidence="3 4">
    <name type="scientific">Amycolatopsis sulphurea</name>
    <dbReference type="NCBI Taxonomy" id="76022"/>
    <lineage>
        <taxon>Bacteria</taxon>
        <taxon>Bacillati</taxon>
        <taxon>Actinomycetota</taxon>
        <taxon>Actinomycetes</taxon>
        <taxon>Pseudonocardiales</taxon>
        <taxon>Pseudonocardiaceae</taxon>
        <taxon>Amycolatopsis</taxon>
    </lineage>
</organism>
<gene>
    <name evidence="3" type="ORF">ATK36_0793</name>
</gene>
<comment type="caution">
    <text evidence="3">The sequence shown here is derived from an EMBL/GenBank/DDBJ whole genome shotgun (WGS) entry which is preliminary data.</text>
</comment>
<feature type="domain" description="Ketoreductase" evidence="2">
    <location>
        <begin position="8"/>
        <end position="163"/>
    </location>
</feature>
<evidence type="ECO:0000313" key="3">
    <source>
        <dbReference type="EMBL" id="PFG57228.1"/>
    </source>
</evidence>
<evidence type="ECO:0000313" key="4">
    <source>
        <dbReference type="Proteomes" id="UP000243542"/>
    </source>
</evidence>
<keyword evidence="4" id="KW-1185">Reference proteome</keyword>
<dbReference type="PRINTS" id="PR00081">
    <property type="entry name" value="GDHRDH"/>
</dbReference>
<evidence type="ECO:0000256" key="1">
    <source>
        <dbReference type="ARBA" id="ARBA00023002"/>
    </source>
</evidence>
<dbReference type="InterPro" id="IPR057326">
    <property type="entry name" value="KR_dom"/>
</dbReference>
<dbReference type="EMBL" id="PDJK01000001">
    <property type="protein sequence ID" value="PFG57228.1"/>
    <property type="molecule type" value="Genomic_DNA"/>
</dbReference>
<dbReference type="InterPro" id="IPR036291">
    <property type="entry name" value="NAD(P)-bd_dom_sf"/>
</dbReference>
<protein>
    <submittedName>
        <fullName evidence="3">NAD(P)-dependent dehydrogenase (Short-subunit alcohol dehydrogenase family)</fullName>
    </submittedName>
</protein>
<dbReference type="RefSeq" id="WP_098509850.1">
    <property type="nucleotide sequence ID" value="NZ_JBIAKZ010000010.1"/>
</dbReference>
<dbReference type="Gene3D" id="3.40.50.720">
    <property type="entry name" value="NAD(P)-binding Rossmann-like Domain"/>
    <property type="match status" value="1"/>
</dbReference>
<keyword evidence="1" id="KW-0560">Oxidoreductase</keyword>
<dbReference type="SMART" id="SM00822">
    <property type="entry name" value="PKS_KR"/>
    <property type="match status" value="1"/>
</dbReference>
<evidence type="ECO:0000259" key="2">
    <source>
        <dbReference type="SMART" id="SM00822"/>
    </source>
</evidence>
<dbReference type="Pfam" id="PF13561">
    <property type="entry name" value="adh_short_C2"/>
    <property type="match status" value="1"/>
</dbReference>
<dbReference type="FunFam" id="3.40.50.720:FF:000084">
    <property type="entry name" value="Short-chain dehydrogenase reductase"/>
    <property type="match status" value="1"/>
</dbReference>
<proteinExistence type="predicted"/>